<organism evidence="7 8">
    <name type="scientific">Streptomyces triculaminicus</name>
    <dbReference type="NCBI Taxonomy" id="2816232"/>
    <lineage>
        <taxon>Bacteria</taxon>
        <taxon>Bacillati</taxon>
        <taxon>Actinomycetota</taxon>
        <taxon>Actinomycetes</taxon>
        <taxon>Kitasatosporales</taxon>
        <taxon>Streptomycetaceae</taxon>
        <taxon>Streptomyces</taxon>
    </lineage>
</organism>
<keyword evidence="5" id="KW-0408">Iron</keyword>
<dbReference type="InterPro" id="IPR036396">
    <property type="entry name" value="Cyt_P450_sf"/>
</dbReference>
<dbReference type="FunFam" id="1.10.630.10:FF:000018">
    <property type="entry name" value="Cytochrome P450 monooxygenase"/>
    <property type="match status" value="1"/>
</dbReference>
<evidence type="ECO:0000256" key="2">
    <source>
        <dbReference type="ARBA" id="ARBA00022617"/>
    </source>
</evidence>
<dbReference type="RefSeq" id="WP_207248789.1">
    <property type="nucleotide sequence ID" value="NZ_JAFMOF010000007.1"/>
</dbReference>
<dbReference type="GO" id="GO:0016705">
    <property type="term" value="F:oxidoreductase activity, acting on paired donors, with incorporation or reduction of molecular oxygen"/>
    <property type="evidence" value="ECO:0007669"/>
    <property type="project" value="InterPro"/>
</dbReference>
<dbReference type="SUPFAM" id="SSF48264">
    <property type="entry name" value="Cytochrome P450"/>
    <property type="match status" value="1"/>
</dbReference>
<dbReference type="InterPro" id="IPR001128">
    <property type="entry name" value="Cyt_P450"/>
</dbReference>
<sequence length="402" mass="42825">MLEFSTALLASPAFAKNPYPALARLRSHAPVAALHGLFPRTCWFVVDHETATTALTDSRLGKTPPPWMSDVLPNSGSNAATLQNTDPPEHTRLRKALHPGFAGTRVAALRPRIQHLVDTALDRVSRQQTSDLMTDVALPVAQTVIGDFLGIDAGDEGRLSALTDALHRLDGGAGDLETYTQALRQIRDLMQDIVQRRRSRPGNDLATHLLHASTGQDRLNTAEVTAALAGIAVAGYATTVALIGTATHTLLTHPQHLAHVRADPALVGPAVEEALRYESPVGSILLFASADLQLANAAIQTGDPVMISVHAANRDPRRFTDPDAFVPDRSPNPHLGMSHGAHYCIGAALARLEATSVITSLLDRFPHLALAPGREAPRWQTSGPMRCLASLPVCPAPAPVSA</sequence>
<dbReference type="Gene3D" id="1.10.630.10">
    <property type="entry name" value="Cytochrome P450"/>
    <property type="match status" value="1"/>
</dbReference>
<comment type="caution">
    <text evidence="7">The sequence shown here is derived from an EMBL/GenBank/DDBJ whole genome shotgun (WGS) entry which is preliminary data.</text>
</comment>
<gene>
    <name evidence="7" type="ORF">J1792_32165</name>
</gene>
<dbReference type="Proteomes" id="UP000664781">
    <property type="component" value="Unassembled WGS sequence"/>
</dbReference>
<dbReference type="GO" id="GO:0020037">
    <property type="term" value="F:heme binding"/>
    <property type="evidence" value="ECO:0007669"/>
    <property type="project" value="InterPro"/>
</dbReference>
<keyword evidence="3" id="KW-0479">Metal-binding</keyword>
<dbReference type="EMBL" id="JAFMOF010000007">
    <property type="protein sequence ID" value="MBO0657204.1"/>
    <property type="molecule type" value="Genomic_DNA"/>
</dbReference>
<evidence type="ECO:0000256" key="1">
    <source>
        <dbReference type="ARBA" id="ARBA00010617"/>
    </source>
</evidence>
<accession>A0A939FTS3</accession>
<dbReference type="PANTHER" id="PTHR46696:SF1">
    <property type="entry name" value="CYTOCHROME P450 YJIB-RELATED"/>
    <property type="match status" value="1"/>
</dbReference>
<keyword evidence="8" id="KW-1185">Reference proteome</keyword>
<dbReference type="InterPro" id="IPR002397">
    <property type="entry name" value="Cyt_P450_B"/>
</dbReference>
<evidence type="ECO:0000256" key="3">
    <source>
        <dbReference type="ARBA" id="ARBA00022723"/>
    </source>
</evidence>
<dbReference type="GO" id="GO:0005506">
    <property type="term" value="F:iron ion binding"/>
    <property type="evidence" value="ECO:0007669"/>
    <property type="project" value="InterPro"/>
</dbReference>
<proteinExistence type="inferred from homology"/>
<keyword evidence="4" id="KW-0560">Oxidoreductase</keyword>
<evidence type="ECO:0000256" key="5">
    <source>
        <dbReference type="ARBA" id="ARBA00023004"/>
    </source>
</evidence>
<dbReference type="AlphaFoldDB" id="A0A939FTS3"/>
<keyword evidence="6" id="KW-0503">Monooxygenase</keyword>
<keyword evidence="2" id="KW-0349">Heme</keyword>
<evidence type="ECO:0000256" key="4">
    <source>
        <dbReference type="ARBA" id="ARBA00023002"/>
    </source>
</evidence>
<reference evidence="7" key="1">
    <citation type="submission" date="2021-03" db="EMBL/GenBank/DDBJ databases">
        <title>Streptomyces strains.</title>
        <authorList>
            <person name="Lund M.B."/>
            <person name="Toerring T."/>
        </authorList>
    </citation>
    <scope>NUCLEOTIDE SEQUENCE</scope>
    <source>
        <strain evidence="7">JCM 4242</strain>
    </source>
</reference>
<comment type="similarity">
    <text evidence="1">Belongs to the cytochrome P450 family.</text>
</comment>
<protein>
    <submittedName>
        <fullName evidence="7">Cytochrome P450</fullName>
    </submittedName>
</protein>
<evidence type="ECO:0000313" key="7">
    <source>
        <dbReference type="EMBL" id="MBO0657204.1"/>
    </source>
</evidence>
<dbReference type="PANTHER" id="PTHR46696">
    <property type="entry name" value="P450, PUTATIVE (EUROFUNG)-RELATED"/>
    <property type="match status" value="1"/>
</dbReference>
<evidence type="ECO:0000256" key="6">
    <source>
        <dbReference type="ARBA" id="ARBA00023033"/>
    </source>
</evidence>
<dbReference type="PRINTS" id="PR00359">
    <property type="entry name" value="BP450"/>
</dbReference>
<name>A0A939FTS3_9ACTN</name>
<dbReference type="GO" id="GO:0004497">
    <property type="term" value="F:monooxygenase activity"/>
    <property type="evidence" value="ECO:0007669"/>
    <property type="project" value="UniProtKB-KW"/>
</dbReference>
<evidence type="ECO:0000313" key="8">
    <source>
        <dbReference type="Proteomes" id="UP000664781"/>
    </source>
</evidence>
<dbReference type="Pfam" id="PF00067">
    <property type="entry name" value="p450"/>
    <property type="match status" value="1"/>
</dbReference>